<evidence type="ECO:0000256" key="3">
    <source>
        <dbReference type="HAMAP-Rule" id="MF_01384"/>
    </source>
</evidence>
<name>A0A1Y2N1D7_PSEAH</name>
<dbReference type="AlphaFoldDB" id="A0A1Y2N1D7"/>
<comment type="function">
    <text evidence="3">Required for maturation of urease via the functional incorporation of the urease nickel metallocenter.</text>
</comment>
<proteinExistence type="inferred from homology"/>
<comment type="subunit">
    <text evidence="3">UreD, UreF and UreG form a complex that acts as a GTP-hydrolysis-dependent molecular chaperone, activating the urease apoprotein by helping to assemble the nickel containing metallocenter of UreC. The UreE protein probably delivers the nickel.</text>
</comment>
<reference evidence="4 5" key="1">
    <citation type="submission" date="2016-09" db="EMBL/GenBank/DDBJ databases">
        <title>Pseudonocardia autotrophica DSM535, a candidate organism with high potential of specific P450 cytochromes.</title>
        <authorList>
            <person name="Grumaz C."/>
            <person name="Vainshtein Y."/>
            <person name="Kirstahler P."/>
            <person name="Sohn K."/>
        </authorList>
    </citation>
    <scope>NUCLEOTIDE SEQUENCE [LARGE SCALE GENOMIC DNA]</scope>
    <source>
        <strain evidence="4 5">DSM 535</strain>
    </source>
</reference>
<dbReference type="GO" id="GO:0016151">
    <property type="term" value="F:nickel cation binding"/>
    <property type="evidence" value="ECO:0007669"/>
    <property type="project" value="UniProtKB-UniRule"/>
</dbReference>
<protein>
    <recommendedName>
        <fullName evidence="3">Urease accessory protein UreD</fullName>
    </recommendedName>
</protein>
<dbReference type="PANTHER" id="PTHR33643">
    <property type="entry name" value="UREASE ACCESSORY PROTEIN D"/>
    <property type="match status" value="1"/>
</dbReference>
<dbReference type="HAMAP" id="MF_01384">
    <property type="entry name" value="UreD"/>
    <property type="match status" value="1"/>
</dbReference>
<dbReference type="Pfam" id="PF01774">
    <property type="entry name" value="UreD"/>
    <property type="match status" value="1"/>
</dbReference>
<dbReference type="EMBL" id="MIGB01000011">
    <property type="protein sequence ID" value="OSY40728.1"/>
    <property type="molecule type" value="Genomic_DNA"/>
</dbReference>
<sequence length="297" mass="31690">MTLEAVRGATGRAPGPVRPEVPPGLLDVELVLAADGRTRVERLVQRFPQRVTTPMYLDPAAPGTAFLCVQNPSGGVFAGDRLTTRLRAAPGAGVQLSGQSATQVYAGGAAGHDYRLIVEPGAVLEHVPRTTIPHRDCDYRQQVHVELRGDGTYLGWDVLAAGRIGHGERFAFRAVDLRTSVSCDGVPVATEALRIVPARRHPAEPGVLGGWDYAATVLLVAPARARSVWVELADELATTCELRPDRVAAVSELPDGAGLVVRILAGRAPAVHGALRETWAIARRILLGRSSMPERIL</sequence>
<comment type="similarity">
    <text evidence="1 3">Belongs to the UreD family.</text>
</comment>
<evidence type="ECO:0000256" key="2">
    <source>
        <dbReference type="ARBA" id="ARBA00023186"/>
    </source>
</evidence>
<keyword evidence="3" id="KW-0996">Nickel insertion</keyword>
<keyword evidence="5" id="KW-1185">Reference proteome</keyword>
<dbReference type="STRING" id="2074.BG845_02486"/>
<dbReference type="OrthoDB" id="9807968at2"/>
<comment type="subcellular location">
    <subcellularLocation>
        <location evidence="3">Cytoplasm</location>
    </subcellularLocation>
</comment>
<dbReference type="RefSeq" id="WP_085912746.1">
    <property type="nucleotide sequence ID" value="NZ_AP018920.1"/>
</dbReference>
<keyword evidence="2 3" id="KW-0143">Chaperone</keyword>
<dbReference type="Proteomes" id="UP000194360">
    <property type="component" value="Unassembled WGS sequence"/>
</dbReference>
<dbReference type="InterPro" id="IPR002669">
    <property type="entry name" value="UreD"/>
</dbReference>
<comment type="caution">
    <text evidence="4">The sequence shown here is derived from an EMBL/GenBank/DDBJ whole genome shotgun (WGS) entry which is preliminary data.</text>
</comment>
<organism evidence="4 5">
    <name type="scientific">Pseudonocardia autotrophica</name>
    <name type="common">Amycolata autotrophica</name>
    <name type="synonym">Nocardia autotrophica</name>
    <dbReference type="NCBI Taxonomy" id="2074"/>
    <lineage>
        <taxon>Bacteria</taxon>
        <taxon>Bacillati</taxon>
        <taxon>Actinomycetota</taxon>
        <taxon>Actinomycetes</taxon>
        <taxon>Pseudonocardiales</taxon>
        <taxon>Pseudonocardiaceae</taxon>
        <taxon>Pseudonocardia</taxon>
    </lineage>
</organism>
<dbReference type="GO" id="GO:0005737">
    <property type="term" value="C:cytoplasm"/>
    <property type="evidence" value="ECO:0007669"/>
    <property type="project" value="UniProtKB-SubCell"/>
</dbReference>
<gene>
    <name evidence="4" type="primary">ureD_2</name>
    <name evidence="3" type="synonym">ureD</name>
    <name evidence="4" type="ORF">BG845_02486</name>
</gene>
<evidence type="ECO:0000313" key="5">
    <source>
        <dbReference type="Proteomes" id="UP000194360"/>
    </source>
</evidence>
<accession>A0A1Y2N1D7</accession>
<keyword evidence="3" id="KW-0963">Cytoplasm</keyword>
<evidence type="ECO:0000313" key="4">
    <source>
        <dbReference type="EMBL" id="OSY40728.1"/>
    </source>
</evidence>
<dbReference type="PANTHER" id="PTHR33643:SF1">
    <property type="entry name" value="UREASE ACCESSORY PROTEIN D"/>
    <property type="match status" value="1"/>
</dbReference>
<evidence type="ECO:0000256" key="1">
    <source>
        <dbReference type="ARBA" id="ARBA00007177"/>
    </source>
</evidence>